<evidence type="ECO:0000313" key="15">
    <source>
        <dbReference type="Proteomes" id="UP000719412"/>
    </source>
</evidence>
<dbReference type="GO" id="GO:0009435">
    <property type="term" value="P:NAD+ biosynthetic process"/>
    <property type="evidence" value="ECO:0007669"/>
    <property type="project" value="UniProtKB-UniRule"/>
</dbReference>
<dbReference type="Pfam" id="PF02540">
    <property type="entry name" value="NAD_synthase"/>
    <property type="match status" value="1"/>
</dbReference>
<dbReference type="Gene3D" id="3.60.110.10">
    <property type="entry name" value="Carbon-nitrogen hydrolase"/>
    <property type="match status" value="1"/>
</dbReference>
<name>A0A8J6HKW8_TENMO</name>
<organism evidence="14 15">
    <name type="scientific">Tenebrio molitor</name>
    <name type="common">Yellow mealworm beetle</name>
    <dbReference type="NCBI Taxonomy" id="7067"/>
    <lineage>
        <taxon>Eukaryota</taxon>
        <taxon>Metazoa</taxon>
        <taxon>Ecdysozoa</taxon>
        <taxon>Arthropoda</taxon>
        <taxon>Hexapoda</taxon>
        <taxon>Insecta</taxon>
        <taxon>Pterygota</taxon>
        <taxon>Neoptera</taxon>
        <taxon>Endopterygota</taxon>
        <taxon>Coleoptera</taxon>
        <taxon>Polyphaga</taxon>
        <taxon>Cucujiformia</taxon>
        <taxon>Tenebrionidae</taxon>
        <taxon>Tenebrio</taxon>
    </lineage>
</organism>
<dbReference type="GO" id="GO:0003952">
    <property type="term" value="F:NAD+ synthase (glutamine-hydrolyzing) activity"/>
    <property type="evidence" value="ECO:0007669"/>
    <property type="project" value="UniProtKB-UniRule"/>
</dbReference>
<evidence type="ECO:0000256" key="11">
    <source>
        <dbReference type="PIRNR" id="PIRNR006630"/>
    </source>
</evidence>
<gene>
    <name evidence="14" type="ORF">GEV33_006280</name>
</gene>
<keyword evidence="7 11" id="KW-0067">ATP-binding</keyword>
<dbReference type="SUPFAM" id="SSF52402">
    <property type="entry name" value="Adenine nucleotide alpha hydrolases-like"/>
    <property type="match status" value="1"/>
</dbReference>
<dbReference type="PROSITE" id="PS50263">
    <property type="entry name" value="CN_HYDROLASE"/>
    <property type="match status" value="1"/>
</dbReference>
<evidence type="ECO:0000256" key="12">
    <source>
        <dbReference type="SAM" id="MobiDB-lite"/>
    </source>
</evidence>
<evidence type="ECO:0000256" key="7">
    <source>
        <dbReference type="ARBA" id="ARBA00022840"/>
    </source>
</evidence>
<dbReference type="InterPro" id="IPR014729">
    <property type="entry name" value="Rossmann-like_a/b/a_fold"/>
</dbReference>
<dbReference type="UniPathway" id="UPA00253">
    <property type="reaction ID" value="UER00334"/>
</dbReference>
<dbReference type="GO" id="GO:0005737">
    <property type="term" value="C:cytoplasm"/>
    <property type="evidence" value="ECO:0007669"/>
    <property type="project" value="InterPro"/>
</dbReference>
<dbReference type="NCBIfam" id="TIGR00552">
    <property type="entry name" value="nadE"/>
    <property type="match status" value="1"/>
</dbReference>
<dbReference type="InterPro" id="IPR022310">
    <property type="entry name" value="NAD/GMP_synthase"/>
</dbReference>
<protein>
    <recommendedName>
        <fullName evidence="4 11">Glutamine-dependent NAD(+) synthetase</fullName>
        <ecNumber evidence="3 11">6.3.5.1</ecNumber>
    </recommendedName>
    <alternativeName>
        <fullName evidence="9 11">NAD(+) synthase [glutamine-hydrolyzing]</fullName>
    </alternativeName>
</protein>
<evidence type="ECO:0000256" key="5">
    <source>
        <dbReference type="ARBA" id="ARBA00022598"/>
    </source>
</evidence>
<dbReference type="Pfam" id="PF00795">
    <property type="entry name" value="CN_hydrolase"/>
    <property type="match status" value="1"/>
</dbReference>
<dbReference type="PIRSF" id="PIRSF006630">
    <property type="entry name" value="NADS_GAT"/>
    <property type="match status" value="1"/>
</dbReference>
<evidence type="ECO:0000256" key="8">
    <source>
        <dbReference type="ARBA" id="ARBA00023027"/>
    </source>
</evidence>
<accession>A0A8J6HKW8</accession>
<reference evidence="14" key="1">
    <citation type="journal article" date="2020" name="J Insects Food Feed">
        <title>The yellow mealworm (Tenebrio molitor) genome: a resource for the emerging insects as food and feed industry.</title>
        <authorList>
            <person name="Eriksson T."/>
            <person name="Andere A."/>
            <person name="Kelstrup H."/>
            <person name="Emery V."/>
            <person name="Picard C."/>
        </authorList>
    </citation>
    <scope>NUCLEOTIDE SEQUENCE</scope>
    <source>
        <strain evidence="14">Stoneville</strain>
        <tissue evidence="14">Whole head</tissue>
    </source>
</reference>
<dbReference type="GO" id="GO:0005524">
    <property type="term" value="F:ATP binding"/>
    <property type="evidence" value="ECO:0007669"/>
    <property type="project" value="UniProtKB-UniRule"/>
</dbReference>
<evidence type="ECO:0000256" key="6">
    <source>
        <dbReference type="ARBA" id="ARBA00022741"/>
    </source>
</evidence>
<dbReference type="SUPFAM" id="SSF56317">
    <property type="entry name" value="Carbon-nitrogen hydrolase"/>
    <property type="match status" value="1"/>
</dbReference>
<dbReference type="EMBL" id="JABDTM020021419">
    <property type="protein sequence ID" value="KAH0816510.1"/>
    <property type="molecule type" value="Genomic_DNA"/>
</dbReference>
<comment type="pathway">
    <text evidence="1 11">Cofactor biosynthesis; NAD(+) biosynthesis; NAD(+) from deamido-NAD(+) (L-Gln route): step 1/1.</text>
</comment>
<evidence type="ECO:0000256" key="3">
    <source>
        <dbReference type="ARBA" id="ARBA00012743"/>
    </source>
</evidence>
<dbReference type="PANTHER" id="PTHR23090:SF9">
    <property type="entry name" value="GLUTAMINE-DEPENDENT NAD(+) SYNTHETASE"/>
    <property type="match status" value="1"/>
</dbReference>
<evidence type="ECO:0000256" key="4">
    <source>
        <dbReference type="ARBA" id="ARBA00017309"/>
    </source>
</evidence>
<dbReference type="InterPro" id="IPR003010">
    <property type="entry name" value="C-N_Hydrolase"/>
</dbReference>
<keyword evidence="8 11" id="KW-0520">NAD</keyword>
<dbReference type="Proteomes" id="UP000719412">
    <property type="component" value="Unassembled WGS sequence"/>
</dbReference>
<dbReference type="InterPro" id="IPR036526">
    <property type="entry name" value="C-N_Hydrolase_sf"/>
</dbReference>
<dbReference type="CDD" id="cd07570">
    <property type="entry name" value="GAT_Gln-NAD-synth"/>
    <property type="match status" value="1"/>
</dbReference>
<evidence type="ECO:0000259" key="13">
    <source>
        <dbReference type="PROSITE" id="PS50263"/>
    </source>
</evidence>
<keyword evidence="15" id="KW-1185">Reference proteome</keyword>
<feature type="domain" description="CN hydrolase" evidence="13">
    <location>
        <begin position="5"/>
        <end position="275"/>
    </location>
</feature>
<dbReference type="InterPro" id="IPR014445">
    <property type="entry name" value="Gln-dep_NAD_synthase"/>
</dbReference>
<dbReference type="PANTHER" id="PTHR23090">
    <property type="entry name" value="NH 3 /GLUTAMINE-DEPENDENT NAD + SYNTHETASE"/>
    <property type="match status" value="1"/>
</dbReference>
<sequence length="724" mass="81446">MGRKVTIASATLNQWALDFDGNRERILESILEAKDLGATFRTGPELEICGYSCEDHFYESDTFLHSWEVLLELLMAPLCKDVIIDVGMPVMHKNVAYNCRVIFLNQKILLIRPKLKMCDDGNYRESRWFSGWRKIRQTEDHFLPRMISQFTGQTTVPFGDAVISTRDTCLGFEICEELWNPASTHIDMALDGVEIISNSSGSYTELRKAYVSVDLVKSATFKSGGCYIFSNLRGCDGQRVYFGGCSCIALNGSIISRAKQFALQDVEVTVATIDLEDIRSYRNQIRSLAHLAAGSPNYPRVVVDFSLSPEHDTTLPIATSIEWVYLRPEEEIAQGPACWLWDYLRRSGQGGFFLPLSGGVDSTSAALIVYSMCRMVVEAVQRGDTKILLDLRRLLGDSEYTPRTPSELCNRILVTCYMGTENSSKETKQRAATLAASIGSYHLHIVIDKAITAIIEIFSGVTGLFPKFAVKGGCPRQNLALQNIQARLRMVLSYLFAQLMLWARNRPGGLLVLGSANVDEALRGYMTKYDCSSADINPIGGISKTDLRKFLHYVKDKFDISVIGEIVDAPPTAELEPLKDGKLAQTDEEDMGMTYAELSQFGRLRKVEKCGPFSMYCKLVQTWSGNYTPREVAEKVKHFFRCYAINRHKMTVLTPAYHAEQYSPDDNRFDHRPFLYKANWSWQFRAIDKQLEYQSNTKRAGANVATTSNKKVDNSSRLRAGIPV</sequence>
<dbReference type="EC" id="6.3.5.1" evidence="3 11"/>
<evidence type="ECO:0000256" key="1">
    <source>
        <dbReference type="ARBA" id="ARBA00005188"/>
    </source>
</evidence>
<dbReference type="Gene3D" id="3.40.50.620">
    <property type="entry name" value="HUPs"/>
    <property type="match status" value="1"/>
</dbReference>
<keyword evidence="5 11" id="KW-0436">Ligase</keyword>
<comment type="caution">
    <text evidence="14">The sequence shown here is derived from an EMBL/GenBank/DDBJ whole genome shotgun (WGS) entry which is preliminary data.</text>
</comment>
<keyword evidence="6 11" id="KW-0547">Nucleotide-binding</keyword>
<reference evidence="14" key="2">
    <citation type="submission" date="2021-08" db="EMBL/GenBank/DDBJ databases">
        <authorList>
            <person name="Eriksson T."/>
        </authorList>
    </citation>
    <scope>NUCLEOTIDE SEQUENCE</scope>
    <source>
        <strain evidence="14">Stoneville</strain>
        <tissue evidence="14">Whole head</tissue>
    </source>
</reference>
<comment type="catalytic activity">
    <reaction evidence="10 11">
        <text>deamido-NAD(+) + L-glutamine + ATP + H2O = L-glutamate + AMP + diphosphate + NAD(+) + H(+)</text>
        <dbReference type="Rhea" id="RHEA:24384"/>
        <dbReference type="ChEBI" id="CHEBI:15377"/>
        <dbReference type="ChEBI" id="CHEBI:15378"/>
        <dbReference type="ChEBI" id="CHEBI:29985"/>
        <dbReference type="ChEBI" id="CHEBI:30616"/>
        <dbReference type="ChEBI" id="CHEBI:33019"/>
        <dbReference type="ChEBI" id="CHEBI:57540"/>
        <dbReference type="ChEBI" id="CHEBI:58359"/>
        <dbReference type="ChEBI" id="CHEBI:58437"/>
        <dbReference type="ChEBI" id="CHEBI:456215"/>
        <dbReference type="EC" id="6.3.5.1"/>
    </reaction>
</comment>
<dbReference type="FunFam" id="3.60.110.10:FF:000003">
    <property type="entry name" value="Glutamine-dependent NAD(+) synthetase"/>
    <property type="match status" value="1"/>
</dbReference>
<dbReference type="FunFam" id="3.40.50.620:FF:000036">
    <property type="entry name" value="Glutamine-dependent NAD(+) synthetase"/>
    <property type="match status" value="1"/>
</dbReference>
<proteinExistence type="inferred from homology"/>
<evidence type="ECO:0000313" key="14">
    <source>
        <dbReference type="EMBL" id="KAH0816510.1"/>
    </source>
</evidence>
<dbReference type="AlphaFoldDB" id="A0A8J6HKW8"/>
<evidence type="ECO:0000256" key="10">
    <source>
        <dbReference type="ARBA" id="ARBA00052340"/>
    </source>
</evidence>
<dbReference type="InterPro" id="IPR003694">
    <property type="entry name" value="NAD_synthase"/>
</dbReference>
<dbReference type="HAMAP" id="MF_02090">
    <property type="entry name" value="NadE_glutamine_dep"/>
    <property type="match status" value="1"/>
</dbReference>
<evidence type="ECO:0000256" key="2">
    <source>
        <dbReference type="ARBA" id="ARBA00007145"/>
    </source>
</evidence>
<dbReference type="GO" id="GO:0004359">
    <property type="term" value="F:glutaminase activity"/>
    <property type="evidence" value="ECO:0007669"/>
    <property type="project" value="InterPro"/>
</dbReference>
<evidence type="ECO:0000256" key="9">
    <source>
        <dbReference type="ARBA" id="ARBA00030681"/>
    </source>
</evidence>
<feature type="region of interest" description="Disordered" evidence="12">
    <location>
        <begin position="705"/>
        <end position="724"/>
    </location>
</feature>
<dbReference type="CDD" id="cd00553">
    <property type="entry name" value="NAD_synthase"/>
    <property type="match status" value="1"/>
</dbReference>
<comment type="similarity">
    <text evidence="2 11">In the C-terminal section; belongs to the NAD synthetase family.</text>
</comment>